<evidence type="ECO:0000313" key="2">
    <source>
        <dbReference type="Proteomes" id="UP000092578"/>
    </source>
</evidence>
<reference evidence="2" key="1">
    <citation type="submission" date="2016-05" db="EMBL/GenBank/DDBJ databases">
        <authorList>
            <person name="Liu B."/>
            <person name="Wang J."/>
            <person name="Zhu Y."/>
            <person name="Liu G."/>
            <person name="Chen Q."/>
            <person name="Chen Z."/>
            <person name="Lan J."/>
            <person name="Che J."/>
            <person name="Ge C."/>
            <person name="Shi H."/>
            <person name="Pan Z."/>
            <person name="Liu X."/>
        </authorList>
    </citation>
    <scope>NUCLEOTIDE SEQUENCE [LARGE SCALE GENOMIC DNA]</scope>
    <source>
        <strain evidence="2">FJAT-27215</strain>
    </source>
</reference>
<dbReference type="GO" id="GO:0006355">
    <property type="term" value="P:regulation of DNA-templated transcription"/>
    <property type="evidence" value="ECO:0007669"/>
    <property type="project" value="InterPro"/>
</dbReference>
<proteinExistence type="predicted"/>
<name>A0A1B9B2P3_9BACI</name>
<dbReference type="SUPFAM" id="SSF47598">
    <property type="entry name" value="Ribbon-helix-helix"/>
    <property type="match status" value="1"/>
</dbReference>
<sequence length="164" mass="19283">MFPDTHEIKSYEEGVFKEELKPSYELNYGKPNTGPGFLKMVLPAKHPLTMEFFDIVYQQYELSNLLLHFTPTDYDALNEVEIHIKKTVLKEVPEHLFRFLDRYVAKGSLQYDKEGYLFIETDMETLTISLSKNLKEKIKKEAEGEGISMQEVILRILAERNWEE</sequence>
<organism evidence="1 2">
    <name type="scientific">Pseudobacillus wudalianchiensis</name>
    <dbReference type="NCBI Taxonomy" id="1743143"/>
    <lineage>
        <taxon>Bacteria</taxon>
        <taxon>Bacillati</taxon>
        <taxon>Bacillota</taxon>
        <taxon>Bacilli</taxon>
        <taxon>Bacillales</taxon>
        <taxon>Bacillaceae</taxon>
        <taxon>Pseudobacillus</taxon>
    </lineage>
</organism>
<comment type="caution">
    <text evidence="1">The sequence shown here is derived from an EMBL/GenBank/DDBJ whole genome shotgun (WGS) entry which is preliminary data.</text>
</comment>
<dbReference type="AlphaFoldDB" id="A0A1B9B2P3"/>
<keyword evidence="2" id="KW-1185">Reference proteome</keyword>
<dbReference type="Proteomes" id="UP000092578">
    <property type="component" value="Unassembled WGS sequence"/>
</dbReference>
<dbReference type="InterPro" id="IPR010985">
    <property type="entry name" value="Ribbon_hlx_hlx"/>
</dbReference>
<dbReference type="EMBL" id="MAYT01000009">
    <property type="protein sequence ID" value="OCA90306.1"/>
    <property type="molecule type" value="Genomic_DNA"/>
</dbReference>
<evidence type="ECO:0000313" key="1">
    <source>
        <dbReference type="EMBL" id="OCA90306.1"/>
    </source>
</evidence>
<accession>A0A1B9B2P3</accession>
<protein>
    <submittedName>
        <fullName evidence="1">Uncharacterized protein</fullName>
    </submittedName>
</protein>
<gene>
    <name evidence="1" type="ORF">A8F95_21160</name>
</gene>